<keyword evidence="2" id="KW-1185">Reference proteome</keyword>
<dbReference type="Proteomes" id="UP000006746">
    <property type="component" value="Unassembled WGS sequence"/>
</dbReference>
<protein>
    <submittedName>
        <fullName evidence="1">Uncharacterized protein</fullName>
    </submittedName>
</protein>
<dbReference type="EMBL" id="AMRL01000024">
    <property type="protein sequence ID" value="EKE70892.1"/>
    <property type="molecule type" value="Genomic_DNA"/>
</dbReference>
<sequence>MRITAALSGRLAQEMRAEAAHVAEAVHSSVTGETTAVQLRARGLVDAALPPRAGSRRKPSNAIRQKIYNDGPGRVRGIVYSKFGRREGGRFVDYLKPHVDGADIRPRAGSFMVLPVKGQSRRMDRIRRDLGRLGEDPKLALIPVSGGRFVFVRRASRNRTVLLAWLVRGVRIDPKLNFRPLEQSAASGLARRLSADLAKPA</sequence>
<dbReference type="STRING" id="1207063.P24_15154"/>
<reference evidence="1 2" key="1">
    <citation type="journal article" date="2012" name="J. Bacteriol.">
        <title>Genome Sequence of Oceanibaculum indicum Type Strain P24.</title>
        <authorList>
            <person name="Lai Q."/>
            <person name="Shao Z."/>
        </authorList>
    </citation>
    <scope>NUCLEOTIDE SEQUENCE [LARGE SCALE GENOMIC DNA]</scope>
    <source>
        <strain evidence="1 2">P24</strain>
    </source>
</reference>
<name>K2J7I9_9PROT</name>
<evidence type="ECO:0000313" key="2">
    <source>
        <dbReference type="Proteomes" id="UP000006746"/>
    </source>
</evidence>
<gene>
    <name evidence="1" type="ORF">P24_15154</name>
</gene>
<evidence type="ECO:0000313" key="1">
    <source>
        <dbReference type="EMBL" id="EKE70892.1"/>
    </source>
</evidence>
<proteinExistence type="predicted"/>
<organism evidence="1 2">
    <name type="scientific">Oceanibaculum indicum P24</name>
    <dbReference type="NCBI Taxonomy" id="1207063"/>
    <lineage>
        <taxon>Bacteria</taxon>
        <taxon>Pseudomonadati</taxon>
        <taxon>Pseudomonadota</taxon>
        <taxon>Alphaproteobacteria</taxon>
        <taxon>Rhodospirillales</taxon>
        <taxon>Oceanibaculaceae</taxon>
        <taxon>Oceanibaculum</taxon>
    </lineage>
</organism>
<dbReference type="RefSeq" id="WP_008945634.1">
    <property type="nucleotide sequence ID" value="NZ_AMRL01000024.1"/>
</dbReference>
<dbReference type="AlphaFoldDB" id="K2J7I9"/>
<comment type="caution">
    <text evidence="1">The sequence shown here is derived from an EMBL/GenBank/DDBJ whole genome shotgun (WGS) entry which is preliminary data.</text>
</comment>
<accession>K2J7I9</accession>